<evidence type="ECO:0000313" key="3">
    <source>
        <dbReference type="Proteomes" id="UP000272690"/>
    </source>
</evidence>
<dbReference type="AlphaFoldDB" id="A0A448FAJ9"/>
<reference evidence="2 3" key="1">
    <citation type="submission" date="2018-12" db="EMBL/GenBank/DDBJ databases">
        <authorList>
            <consortium name="Pathogen Informatics"/>
        </authorList>
    </citation>
    <scope>NUCLEOTIDE SEQUENCE [LARGE SCALE GENOMIC DNA]</scope>
    <source>
        <strain evidence="2 3">NCTC5906</strain>
    </source>
</reference>
<keyword evidence="1" id="KW-1133">Transmembrane helix</keyword>
<dbReference type="Proteomes" id="UP000272690">
    <property type="component" value="Chromosome"/>
</dbReference>
<dbReference type="OrthoDB" id="6636162at2"/>
<keyword evidence="1" id="KW-0472">Membrane</keyword>
<dbReference type="GeneID" id="49636022"/>
<evidence type="ECO:0000313" key="2">
    <source>
        <dbReference type="EMBL" id="VEF43735.1"/>
    </source>
</evidence>
<feature type="transmembrane region" description="Helical" evidence="1">
    <location>
        <begin position="18"/>
        <end position="36"/>
    </location>
</feature>
<gene>
    <name evidence="2" type="ORF">NCTC5906_01617</name>
</gene>
<proteinExistence type="predicted"/>
<name>A0A448FAJ9_AGGAP</name>
<dbReference type="InterPro" id="IPR046188">
    <property type="entry name" value="DUF6216"/>
</dbReference>
<dbReference type="RefSeq" id="WP_005703204.1">
    <property type="nucleotide sequence ID" value="NZ_AEWB02000006.1"/>
</dbReference>
<feature type="transmembrane region" description="Helical" evidence="1">
    <location>
        <begin position="235"/>
        <end position="252"/>
    </location>
</feature>
<accession>A0A448FAJ9</accession>
<dbReference type="EMBL" id="LR134327">
    <property type="protein sequence ID" value="VEF43735.1"/>
    <property type="molecule type" value="Genomic_DNA"/>
</dbReference>
<evidence type="ECO:0000256" key="1">
    <source>
        <dbReference type="SAM" id="Phobius"/>
    </source>
</evidence>
<keyword evidence="1" id="KW-0812">Transmembrane</keyword>
<protein>
    <submittedName>
        <fullName evidence="2">Uncharacterized protein</fullName>
    </submittedName>
</protein>
<feature type="transmembrane region" description="Helical" evidence="1">
    <location>
        <begin position="127"/>
        <end position="152"/>
    </location>
</feature>
<sequence>MGVQQVDLLSSINEYLNIFNKIIGLVIVLFVPCCFIKRTGSSFSLLHKISFLILKNFKKTKIDDFINEILDIERFNFLYNKNAISLEQKNKFENWIRKYSLDFRLITKVGKLLDMESLKLKSHKKKYALSIIAFLLFSLITLASLPILISFINKDSVLLKFENSSWFWINQYEAKQYKFLDQEKNIWVITPETCQKNIVISEDILSQEYQKIICNAFTDQDDIRYISKSIKSQKYSSIFLTTFLLLIISFSYKEMSKLDNNFKCRKMIFQKIKKYRKNRKLSSHR</sequence>
<organism evidence="2 3">
    <name type="scientific">Aggregatibacter aphrophilus ATCC 33389</name>
    <dbReference type="NCBI Taxonomy" id="985008"/>
    <lineage>
        <taxon>Bacteria</taxon>
        <taxon>Pseudomonadati</taxon>
        <taxon>Pseudomonadota</taxon>
        <taxon>Gammaproteobacteria</taxon>
        <taxon>Pasteurellales</taxon>
        <taxon>Pasteurellaceae</taxon>
        <taxon>Aggregatibacter</taxon>
    </lineage>
</organism>
<dbReference type="Pfam" id="PF19723">
    <property type="entry name" value="DUF6216"/>
    <property type="match status" value="1"/>
</dbReference>